<evidence type="ECO:0000313" key="3">
    <source>
        <dbReference type="Proteomes" id="UP000285060"/>
    </source>
</evidence>
<keyword evidence="3" id="KW-1185">Reference proteome</keyword>
<dbReference type="InterPro" id="IPR000859">
    <property type="entry name" value="CUB_dom"/>
</dbReference>
<accession>A0A3R7CTX0</accession>
<evidence type="ECO:0000313" key="2">
    <source>
        <dbReference type="EMBL" id="RHY22253.1"/>
    </source>
</evidence>
<comment type="caution">
    <text evidence="2">The sequence shown here is derived from an EMBL/GenBank/DDBJ whole genome shotgun (WGS) entry which is preliminary data.</text>
</comment>
<sequence>GFRLVVAAEYDDDRQFHESLNSYPFYFGEPPSRALDAPSARCWVTHFSVLNAPLNDHEVALHMRLDSQELTPYTFPIDRTLQTLGLIQTCAETMFGRTFITNSVLIRHLMVVAFMGAVETQCGAMYVLVDLAPALSTKLVDDAFARAFPSSTTPFLETIWENLGAILNVWPLEPSSVHCHTPVIAQPAALSAMSLVQAYLALIRALAKSCEWLDRTHALLLTSLDQIDSPRDMSMVLASVAVLGGTYDGVGIGSRVRCCVNIDGKESIEVGSVIQFRLKGDSRLACVLFDCDNSRPVDVPISDITVVDDDNHGDESAAATQHLWHAAKRSMLLERLEKVLQRWYDMETTPASAVTRYKPRTKTQEKVEVLESDHPYANNTDTTYTLDFPGADSMVIVFDSMTSTESECDYVRFQKRDGTGGTYGDDKYSGHHFPGIGSVPPLHIPASSVDVVFHTDSSSTDWGFRLHATATSQSVVLPPEMPPLPSRGAWSDLRARVFKVLSRHAHMLSTSWSQPLMGELARTAVMPYTGRPLTSMPKSQVFESKHPYANSISEYMAVTFKGASMLTISFDPLSRTEHGCDYVVFFKDKCLGDRWGEHQYTGRAGSENWPGVGGRPPLVIAAEGFTLFWCTDSSNVDWGWKFIVKATFPSISPLALSSEQLNQRAYHVTEMLYEQMQYQATPPAIDFDDFERDDMSTVESPSALLVPPPPPHAITASTWHRIQPFDNVGLYDRPDDRANVVDVLTHNMHVKVLAAQLDWIQLETKSGDVGWTRQRKGDVWVVHPVDAIDARLDEDTVVLGIDDVSPPHPVVVDDSNEEQDELANFASHFTLEELKGHTHRLHSMAVETYNAMSIHSARRILATVLSMFPTCPFTSASTAPQVLLELLVVFLTQHALSPHEMANLQLQLYKWLDSTPALLASIVSHSTALLNHTMLSLTSHPRAMVRTVESPHPYHDNMDMYWRVDMPGAKHIK</sequence>
<dbReference type="AlphaFoldDB" id="A0A3R7CTX0"/>
<feature type="non-terminal residue" evidence="2">
    <location>
        <position position="1"/>
    </location>
</feature>
<name>A0A3R7CTX0_9STRA</name>
<dbReference type="PANTHER" id="PTHR22772:SF4">
    <property type="entry name" value="ZINC FINGER ZZ-TYPE AND EF-HAND DOMAIN-CONTAINING PROTEIN 1"/>
    <property type="match status" value="1"/>
</dbReference>
<dbReference type="InterPro" id="IPR040099">
    <property type="entry name" value="ZZEF1"/>
</dbReference>
<dbReference type="Gene3D" id="2.60.120.290">
    <property type="entry name" value="Spermadhesin, CUB domain"/>
    <property type="match status" value="1"/>
</dbReference>
<dbReference type="InterPro" id="IPR035914">
    <property type="entry name" value="Sperma_CUB_dom_sf"/>
</dbReference>
<protein>
    <recommendedName>
        <fullName evidence="4">CUB domain-containing protein</fullName>
    </recommendedName>
</protein>
<evidence type="ECO:0000256" key="1">
    <source>
        <dbReference type="ARBA" id="ARBA00023157"/>
    </source>
</evidence>
<reference evidence="2 3" key="1">
    <citation type="submission" date="2018-08" db="EMBL/GenBank/DDBJ databases">
        <title>Aphanomyces genome sequencing and annotation.</title>
        <authorList>
            <person name="Minardi D."/>
            <person name="Oidtmann B."/>
            <person name="Van Der Giezen M."/>
            <person name="Studholme D.J."/>
        </authorList>
    </citation>
    <scope>NUCLEOTIDE SEQUENCE [LARGE SCALE GENOMIC DNA]</scope>
    <source>
        <strain evidence="2 3">NJM0002</strain>
    </source>
</reference>
<organism evidence="2 3">
    <name type="scientific">Aphanomyces invadans</name>
    <dbReference type="NCBI Taxonomy" id="157072"/>
    <lineage>
        <taxon>Eukaryota</taxon>
        <taxon>Sar</taxon>
        <taxon>Stramenopiles</taxon>
        <taxon>Oomycota</taxon>
        <taxon>Saprolegniomycetes</taxon>
        <taxon>Saprolegniales</taxon>
        <taxon>Verrucalvaceae</taxon>
        <taxon>Aphanomyces</taxon>
    </lineage>
</organism>
<dbReference type="Proteomes" id="UP000285060">
    <property type="component" value="Unassembled WGS sequence"/>
</dbReference>
<gene>
    <name evidence="2" type="ORF">DYB32_010426</name>
</gene>
<proteinExistence type="predicted"/>
<dbReference type="PANTHER" id="PTHR22772">
    <property type="entry name" value="NOVEL ZZ TYPE ZINC FINGER DOMAIN CONTAINING PROTEIN"/>
    <property type="match status" value="1"/>
</dbReference>
<feature type="non-terminal residue" evidence="2">
    <location>
        <position position="973"/>
    </location>
</feature>
<keyword evidence="1" id="KW-1015">Disulfide bond</keyword>
<dbReference type="EMBL" id="QUSY01002141">
    <property type="protein sequence ID" value="RHY22253.1"/>
    <property type="molecule type" value="Genomic_DNA"/>
</dbReference>
<evidence type="ECO:0008006" key="4">
    <source>
        <dbReference type="Google" id="ProtNLM"/>
    </source>
</evidence>
<dbReference type="SUPFAM" id="SSF49854">
    <property type="entry name" value="Spermadhesin, CUB domain"/>
    <property type="match status" value="1"/>
</dbReference>
<dbReference type="CDD" id="cd00041">
    <property type="entry name" value="CUB"/>
    <property type="match status" value="1"/>
</dbReference>
<dbReference type="VEuPathDB" id="FungiDB:H310_02912"/>